<dbReference type="CDD" id="cd02511">
    <property type="entry name" value="Beta4Glucosyltransferase"/>
    <property type="match status" value="1"/>
</dbReference>
<dbReference type="PANTHER" id="PTHR43630">
    <property type="entry name" value="POLY-BETA-1,6-N-ACETYL-D-GLUCOSAMINE SYNTHASE"/>
    <property type="match status" value="1"/>
</dbReference>
<name>A0A7X0LYD2_9BACI</name>
<dbReference type="SUPFAM" id="SSF53448">
    <property type="entry name" value="Nucleotide-diphospho-sugar transferases"/>
    <property type="match status" value="1"/>
</dbReference>
<dbReference type="EMBL" id="JACHGK010000020">
    <property type="protein sequence ID" value="MBB6447372.1"/>
    <property type="molecule type" value="Genomic_DNA"/>
</dbReference>
<dbReference type="PROSITE" id="PS50005">
    <property type="entry name" value="TPR"/>
    <property type="match status" value="1"/>
</dbReference>
<dbReference type="SUPFAM" id="SSF48452">
    <property type="entry name" value="TPR-like"/>
    <property type="match status" value="1"/>
</dbReference>
<dbReference type="AlphaFoldDB" id="A0A7X0LYD2"/>
<comment type="caution">
    <text evidence="3">The sequence shown here is derived from an EMBL/GenBank/DDBJ whole genome shotgun (WGS) entry which is preliminary data.</text>
</comment>
<evidence type="ECO:0000313" key="3">
    <source>
        <dbReference type="EMBL" id="MBB6447372.1"/>
    </source>
</evidence>
<dbReference type="PANTHER" id="PTHR43630:SF2">
    <property type="entry name" value="GLYCOSYLTRANSFERASE"/>
    <property type="match status" value="1"/>
</dbReference>
<gene>
    <name evidence="3" type="ORF">HNR53_004052</name>
</gene>
<dbReference type="Pfam" id="PF00535">
    <property type="entry name" value="Glycos_transf_2"/>
    <property type="match status" value="1"/>
</dbReference>
<feature type="domain" description="Glycosyltransferase 2-like" evidence="2">
    <location>
        <begin position="8"/>
        <end position="129"/>
    </location>
</feature>
<dbReference type="RefSeq" id="WP_184529245.1">
    <property type="nucleotide sequence ID" value="NZ_JACHGK010000020.1"/>
</dbReference>
<accession>A0A7X0LYD2</accession>
<dbReference type="SMART" id="SM00028">
    <property type="entry name" value="TPR"/>
    <property type="match status" value="3"/>
</dbReference>
<dbReference type="InterPro" id="IPR001173">
    <property type="entry name" value="Glyco_trans_2-like"/>
</dbReference>
<protein>
    <submittedName>
        <fullName evidence="3">Glycosyltransferase involved in cell wall biosynthesis</fullName>
    </submittedName>
</protein>
<dbReference type="Gene3D" id="1.25.40.10">
    <property type="entry name" value="Tetratricopeptide repeat domain"/>
    <property type="match status" value="1"/>
</dbReference>
<keyword evidence="4" id="KW-1185">Reference proteome</keyword>
<dbReference type="Gene3D" id="3.90.550.10">
    <property type="entry name" value="Spore Coat Polysaccharide Biosynthesis Protein SpsA, Chain A"/>
    <property type="match status" value="1"/>
</dbReference>
<dbReference type="Proteomes" id="UP000531594">
    <property type="component" value="Unassembled WGS sequence"/>
</dbReference>
<keyword evidence="3" id="KW-0808">Transferase</keyword>
<reference evidence="3 4" key="1">
    <citation type="submission" date="2020-08" db="EMBL/GenBank/DDBJ databases">
        <title>Genomic Encyclopedia of Type Strains, Phase IV (KMG-IV): sequencing the most valuable type-strain genomes for metagenomic binning, comparative biology and taxonomic classification.</title>
        <authorList>
            <person name="Goeker M."/>
        </authorList>
    </citation>
    <scope>NUCLEOTIDE SEQUENCE [LARGE SCALE GENOMIC DNA]</scope>
    <source>
        <strain evidence="3 4">DSM 5391</strain>
    </source>
</reference>
<dbReference type="InterPro" id="IPR011990">
    <property type="entry name" value="TPR-like_helical_dom_sf"/>
</dbReference>
<organism evidence="3 4">
    <name type="scientific">Bacillus benzoevorans</name>
    <dbReference type="NCBI Taxonomy" id="1456"/>
    <lineage>
        <taxon>Bacteria</taxon>
        <taxon>Bacillati</taxon>
        <taxon>Bacillota</taxon>
        <taxon>Bacilli</taxon>
        <taxon>Bacillales</taxon>
        <taxon>Bacillaceae</taxon>
        <taxon>Bacillus</taxon>
    </lineage>
</organism>
<evidence type="ECO:0000313" key="4">
    <source>
        <dbReference type="Proteomes" id="UP000531594"/>
    </source>
</evidence>
<sequence>MMKKPVISLCMIVKNEADCLPRCLNSVKEIADEIIIVDTGSTDKTVQIAKNLGAQVIMVPWKGDFSYARNAGLNRAKGTWVLFLDADEELDQGDAVQLKTCAEHLEFEAFFLQIHNHSGETLDSITATVNPIIRMFRNRPEYRFQGYIHEQIVSSILERQPEAALHISSVKIHHYGYAGTVVAAKDKIQRNLQLLKKALRDSPDDPFHHYNIGVEYMRMNDWHAALKHHQKSLSLAPPETSYIHLLYKYIARSHFHLGNDAEAIETCDQGISLFSDYTDLYHLKGTVLLTSNRKQEAKEMFLVALQKGTAPLLYHTDAGNGTYLSAFALGQICEEMGDGRSAIHWYAEAIQFQPRWTAPLLRLIRVMKCANREHELAELLIERFLPLWKDTILLVVNALVEENCFFAASAVEGSLLKHGISAAEKDNIADGTSGMLPVIETDFTIKNALINGNTGEAFQILQPWLSKHTSSSDAPVQEAYRKSRILLSLADTHLHDMTLTSSQFFIYQRARYTLPSPHFEF</sequence>
<proteinExistence type="predicted"/>
<dbReference type="InterPro" id="IPR019734">
    <property type="entry name" value="TPR_rpt"/>
</dbReference>
<dbReference type="GO" id="GO:0016740">
    <property type="term" value="F:transferase activity"/>
    <property type="evidence" value="ECO:0007669"/>
    <property type="project" value="UniProtKB-KW"/>
</dbReference>
<feature type="repeat" description="TPR" evidence="1">
    <location>
        <begin position="206"/>
        <end position="239"/>
    </location>
</feature>
<evidence type="ECO:0000259" key="2">
    <source>
        <dbReference type="Pfam" id="PF00535"/>
    </source>
</evidence>
<evidence type="ECO:0000256" key="1">
    <source>
        <dbReference type="PROSITE-ProRule" id="PRU00339"/>
    </source>
</evidence>
<keyword evidence="1" id="KW-0802">TPR repeat</keyword>
<dbReference type="InterPro" id="IPR029044">
    <property type="entry name" value="Nucleotide-diphossugar_trans"/>
</dbReference>